<evidence type="ECO:0000313" key="3">
    <source>
        <dbReference type="Proteomes" id="UP001597033"/>
    </source>
</evidence>
<reference evidence="3" key="1">
    <citation type="journal article" date="2019" name="Int. J. Syst. Evol. Microbiol.">
        <title>The Global Catalogue of Microorganisms (GCM) 10K type strain sequencing project: providing services to taxonomists for standard genome sequencing and annotation.</title>
        <authorList>
            <consortium name="The Broad Institute Genomics Platform"/>
            <consortium name="The Broad Institute Genome Sequencing Center for Infectious Disease"/>
            <person name="Wu L."/>
            <person name="Ma J."/>
        </authorList>
    </citation>
    <scope>NUCLEOTIDE SEQUENCE [LARGE SCALE GENOMIC DNA]</scope>
    <source>
        <strain evidence="3">CCUG 55854</strain>
    </source>
</reference>
<dbReference type="RefSeq" id="WP_202935587.1">
    <property type="nucleotide sequence ID" value="NZ_JAYRDL010000046.1"/>
</dbReference>
<evidence type="ECO:0000256" key="1">
    <source>
        <dbReference type="SAM" id="SignalP"/>
    </source>
</evidence>
<comment type="caution">
    <text evidence="2">The sequence shown here is derived from an EMBL/GenBank/DDBJ whole genome shotgun (WGS) entry which is preliminary data.</text>
</comment>
<feature type="chain" id="PRO_5045693615" description="Polymer-forming cytoskeletal protein" evidence="1">
    <location>
        <begin position="28"/>
        <end position="226"/>
    </location>
</feature>
<gene>
    <name evidence="2" type="ORF">ACFQ2N_09085</name>
</gene>
<feature type="signal peptide" evidence="1">
    <location>
        <begin position="1"/>
        <end position="27"/>
    </location>
</feature>
<proteinExistence type="predicted"/>
<keyword evidence="1" id="KW-0732">Signal</keyword>
<sequence length="226" mass="23778">MTRTPVNRTAARLAFALALACSFPAIAEDDISKVNGSIETSAGQRYGDLETVNGAVRVAENVQARDASTVNGSIHVESGARVDSLETVNGAIRLARDVQVAGDIETVNGSVFVDSGGTVGGNIETVNGAIGLVRTQVAGNLETVNGDITVGIGSHVRGGITVERPQSWFQSAPKRRPRVVIGPDAEVSGPMEFRREVSLYVHRTARIGQVTGAEPVRFETETAPQD</sequence>
<name>A0ABW3LVJ9_9GAMM</name>
<keyword evidence="3" id="KW-1185">Reference proteome</keyword>
<evidence type="ECO:0000313" key="2">
    <source>
        <dbReference type="EMBL" id="MFD1042497.1"/>
    </source>
</evidence>
<dbReference type="Proteomes" id="UP001597033">
    <property type="component" value="Unassembled WGS sequence"/>
</dbReference>
<organism evidence="2 3">
    <name type="scientific">Pseudoxanthomonas kaohsiungensis</name>
    <dbReference type="NCBI Taxonomy" id="283923"/>
    <lineage>
        <taxon>Bacteria</taxon>
        <taxon>Pseudomonadati</taxon>
        <taxon>Pseudomonadota</taxon>
        <taxon>Gammaproteobacteria</taxon>
        <taxon>Lysobacterales</taxon>
        <taxon>Lysobacteraceae</taxon>
        <taxon>Pseudoxanthomonas</taxon>
    </lineage>
</organism>
<evidence type="ECO:0008006" key="4">
    <source>
        <dbReference type="Google" id="ProtNLM"/>
    </source>
</evidence>
<accession>A0ABW3LVJ9</accession>
<dbReference type="EMBL" id="JBHTKN010000005">
    <property type="protein sequence ID" value="MFD1042497.1"/>
    <property type="molecule type" value="Genomic_DNA"/>
</dbReference>
<protein>
    <recommendedName>
        <fullName evidence="4">Polymer-forming cytoskeletal protein</fullName>
    </recommendedName>
</protein>